<evidence type="ECO:0000256" key="5">
    <source>
        <dbReference type="ARBA" id="ARBA00062503"/>
    </source>
</evidence>
<organism evidence="8 9">
    <name type="scientific">Eptatretus burgeri</name>
    <name type="common">Inshore hagfish</name>
    <dbReference type="NCBI Taxonomy" id="7764"/>
    <lineage>
        <taxon>Eukaryota</taxon>
        <taxon>Metazoa</taxon>
        <taxon>Chordata</taxon>
        <taxon>Craniata</taxon>
        <taxon>Vertebrata</taxon>
        <taxon>Cyclostomata</taxon>
        <taxon>Myxini</taxon>
        <taxon>Myxiniformes</taxon>
        <taxon>Myxinidae</taxon>
        <taxon>Eptatretinae</taxon>
        <taxon>Eptatretus</taxon>
    </lineage>
</organism>
<evidence type="ECO:0000256" key="4">
    <source>
        <dbReference type="ARBA" id="ARBA00023242"/>
    </source>
</evidence>
<dbReference type="GO" id="GO:0003723">
    <property type="term" value="F:RNA binding"/>
    <property type="evidence" value="ECO:0007669"/>
    <property type="project" value="TreeGrafter"/>
</dbReference>
<dbReference type="PROSITE" id="PS50172">
    <property type="entry name" value="BRCT"/>
    <property type="match status" value="1"/>
</dbReference>
<comment type="subcellular location">
    <subcellularLocation>
        <location evidence="1">Nucleus</location>
        <location evidence="1">Nucleolus</location>
    </subcellularLocation>
</comment>
<dbReference type="Pfam" id="PF16589">
    <property type="entry name" value="BRCT_2"/>
    <property type="match status" value="1"/>
</dbReference>
<keyword evidence="9" id="KW-1185">Reference proteome</keyword>
<dbReference type="Proteomes" id="UP000694388">
    <property type="component" value="Unplaced"/>
</dbReference>
<sequence length="482" mass="55581">MRNNKPSYTLEHIVKERYPTFVDAVRDMDDALSMCSLFSTFPRSGRCHVSSVQLCRRLTVEFMHYVIAARALRKVFLSIKGIYYQAEIQGQEITWVVPYMFSRNHATDVDYRVMVTFNDFYATLLGFINFRLYQSLNLTYPPKMEVLDNEVGSEVDYALENEELMERLAGLSGDVAHVVAADAGNEEAELDEFPVDGDNEGTEGTKRKEEAQRLQNLQNLFVGLKFFLNREVPREPLAFIIRSFGGMVSWEPTVCIGATFGVSDETVTHQVVDRPMVERTFINRTYVQPQWLFDCVNACMLLPTADYLPGAHLPPHVSPFMKEGQGEYEPPEQLRLRALQRGEQIDQSDVEKTMEKEEEETDGEQVDSEDDGRGSDSGHEEMEEEEKEEEIKLQEIEKKMQKKRKVHVTAGKVKEQNEELVAAEEALEEKRLAVMAMRKKDRHLYSKIMYGRRKKEREANKLAVKRKAYEDTLKAAKKVKKR</sequence>
<keyword evidence="3" id="KW-0698">rRNA processing</keyword>
<keyword evidence="2" id="KW-0690">Ribosome biogenesis</keyword>
<dbReference type="AlphaFoldDB" id="A0A8C4QJF8"/>
<dbReference type="SMART" id="SM00292">
    <property type="entry name" value="BRCT"/>
    <property type="match status" value="1"/>
</dbReference>
<dbReference type="CDD" id="cd17709">
    <property type="entry name" value="BRCT_pescadillo_like"/>
    <property type="match status" value="1"/>
</dbReference>
<dbReference type="InterPro" id="IPR010613">
    <property type="entry name" value="PES"/>
</dbReference>
<reference evidence="8" key="2">
    <citation type="submission" date="2025-09" db="UniProtKB">
        <authorList>
            <consortium name="Ensembl"/>
        </authorList>
    </citation>
    <scope>IDENTIFICATION</scope>
</reference>
<dbReference type="OMA" id="VFDCLNC"/>
<accession>A0A8C4QJF8</accession>
<evidence type="ECO:0000256" key="3">
    <source>
        <dbReference type="ARBA" id="ARBA00022552"/>
    </source>
</evidence>
<dbReference type="InterPro" id="IPR036420">
    <property type="entry name" value="BRCT_dom_sf"/>
</dbReference>
<dbReference type="SUPFAM" id="SSF52113">
    <property type="entry name" value="BRCT domain"/>
    <property type="match status" value="1"/>
</dbReference>
<feature type="compositionally biased region" description="Basic and acidic residues" evidence="6">
    <location>
        <begin position="371"/>
        <end position="380"/>
    </location>
</feature>
<name>A0A8C4QJF8_EPTBU</name>
<dbReference type="GO" id="GO:0000463">
    <property type="term" value="P:maturation of LSU-rRNA from tricistronic rRNA transcript (SSU-rRNA, 5.8S rRNA, LSU-rRNA)"/>
    <property type="evidence" value="ECO:0007669"/>
    <property type="project" value="TreeGrafter"/>
</dbReference>
<evidence type="ECO:0000256" key="1">
    <source>
        <dbReference type="ARBA" id="ARBA00004604"/>
    </source>
</evidence>
<feature type="region of interest" description="Disordered" evidence="6">
    <location>
        <begin position="341"/>
        <end position="391"/>
    </location>
</feature>
<evidence type="ECO:0000256" key="6">
    <source>
        <dbReference type="SAM" id="MobiDB-lite"/>
    </source>
</evidence>
<dbReference type="FunFam" id="3.40.50.10190:FF:000002">
    <property type="entry name" value="Pescadillo homolog"/>
    <property type="match status" value="1"/>
</dbReference>
<dbReference type="PANTHER" id="PTHR12221:SF6">
    <property type="entry name" value="PESCADILLO HOMOLOG"/>
    <property type="match status" value="1"/>
</dbReference>
<reference evidence="8" key="1">
    <citation type="submission" date="2025-08" db="UniProtKB">
        <authorList>
            <consortium name="Ensembl"/>
        </authorList>
    </citation>
    <scope>IDENTIFICATION</scope>
</reference>
<dbReference type="GeneTree" id="ENSGT00390000002626"/>
<evidence type="ECO:0000259" key="7">
    <source>
        <dbReference type="PROSITE" id="PS50172"/>
    </source>
</evidence>
<dbReference type="GO" id="GO:0070545">
    <property type="term" value="C:PeBoW complex"/>
    <property type="evidence" value="ECO:0007669"/>
    <property type="project" value="TreeGrafter"/>
</dbReference>
<dbReference type="Ensembl" id="ENSEBUT00000016903.1">
    <property type="protein sequence ID" value="ENSEBUP00000016327.1"/>
    <property type="gene ID" value="ENSEBUG00000010234.1"/>
</dbReference>
<keyword evidence="4" id="KW-0539">Nucleus</keyword>
<feature type="compositionally biased region" description="Acidic residues" evidence="6">
    <location>
        <begin position="356"/>
        <end position="370"/>
    </location>
</feature>
<evidence type="ECO:0000313" key="9">
    <source>
        <dbReference type="Proteomes" id="UP000694388"/>
    </source>
</evidence>
<dbReference type="Pfam" id="PF06732">
    <property type="entry name" value="Pescadillo_N"/>
    <property type="match status" value="1"/>
</dbReference>
<evidence type="ECO:0000313" key="8">
    <source>
        <dbReference type="Ensembl" id="ENSEBUP00000016327.1"/>
    </source>
</evidence>
<dbReference type="InterPro" id="IPR001357">
    <property type="entry name" value="BRCT_dom"/>
</dbReference>
<feature type="domain" description="BRCT" evidence="7">
    <location>
        <begin position="216"/>
        <end position="309"/>
    </location>
</feature>
<evidence type="ECO:0000256" key="2">
    <source>
        <dbReference type="ARBA" id="ARBA00022517"/>
    </source>
</evidence>
<proteinExistence type="predicted"/>
<protein>
    <submittedName>
        <fullName evidence="8">Pescadillo</fullName>
    </submittedName>
</protein>
<dbReference type="Gene3D" id="3.40.50.10190">
    <property type="entry name" value="BRCT domain"/>
    <property type="match status" value="1"/>
</dbReference>
<dbReference type="PANTHER" id="PTHR12221">
    <property type="entry name" value="PESCADILLO - RELATED"/>
    <property type="match status" value="1"/>
</dbReference>
<comment type="subunit">
    <text evidence="5">Component of the PeBoW complex, composed of BOP1, PES1 and WDR12. The complex is held together by BOP1, which interacts with PES1 via its N-terminal domain and with WDR12 via a high-affinity interaction between the seven-bladed beta-propeller domains of the 2 proteins. The PeBoW complex associates with the 66S pre-ribosome. The PeBoW complex also associates with DDX27, PES1 interacts directly with DDX27. Interacts with IRS1 and UBTF. May interact with MAP1B.</text>
</comment>